<organism evidence="1">
    <name type="scientific">bioreactor metagenome</name>
    <dbReference type="NCBI Taxonomy" id="1076179"/>
    <lineage>
        <taxon>unclassified sequences</taxon>
        <taxon>metagenomes</taxon>
        <taxon>ecological metagenomes</taxon>
    </lineage>
</organism>
<dbReference type="Pfam" id="PF04456">
    <property type="entry name" value="DUF503"/>
    <property type="match status" value="1"/>
</dbReference>
<gene>
    <name evidence="1" type="ORF">SDC9_77596</name>
</gene>
<protein>
    <recommendedName>
        <fullName evidence="2">DUF503 domain-containing protein</fullName>
    </recommendedName>
</protein>
<evidence type="ECO:0000313" key="1">
    <source>
        <dbReference type="EMBL" id="MPM31043.1"/>
    </source>
</evidence>
<dbReference type="InterPro" id="IPR036746">
    <property type="entry name" value="TT1725-like_sf"/>
</dbReference>
<evidence type="ECO:0008006" key="2">
    <source>
        <dbReference type="Google" id="ProtNLM"/>
    </source>
</evidence>
<dbReference type="EMBL" id="VSSQ01005962">
    <property type="protein sequence ID" value="MPM31043.1"/>
    <property type="molecule type" value="Genomic_DNA"/>
</dbReference>
<dbReference type="PANTHER" id="PTHR36441">
    <property type="entry name" value="HYPOTHETICAL CYTOSOLIC PROTEIN"/>
    <property type="match status" value="1"/>
</dbReference>
<comment type="caution">
    <text evidence="1">The sequence shown here is derived from an EMBL/GenBank/DDBJ whole genome shotgun (WGS) entry which is preliminary data.</text>
</comment>
<sequence>MVVKSIIQKVKNKFNVSIAEVEDQDIHQSIIIGFVVVTTTTAHANSMVQSVINFIDEVSEADLMDTYIEIL</sequence>
<proteinExistence type="predicted"/>
<dbReference type="PANTHER" id="PTHR36441:SF1">
    <property type="entry name" value="DUF503 DOMAIN-CONTAINING PROTEIN"/>
    <property type="match status" value="1"/>
</dbReference>
<dbReference type="Gene3D" id="3.30.70.1120">
    <property type="entry name" value="TT1725-like"/>
    <property type="match status" value="1"/>
</dbReference>
<dbReference type="SUPFAM" id="SSF103007">
    <property type="entry name" value="Hypothetical protein TT1725"/>
    <property type="match status" value="1"/>
</dbReference>
<accession>A0A644YX53</accession>
<dbReference type="InterPro" id="IPR007546">
    <property type="entry name" value="DUF503"/>
</dbReference>
<reference evidence="1" key="1">
    <citation type="submission" date="2019-08" db="EMBL/GenBank/DDBJ databases">
        <authorList>
            <person name="Kucharzyk K."/>
            <person name="Murdoch R.W."/>
            <person name="Higgins S."/>
            <person name="Loffler F."/>
        </authorList>
    </citation>
    <scope>NUCLEOTIDE SEQUENCE</scope>
</reference>
<dbReference type="AlphaFoldDB" id="A0A644YX53"/>
<name>A0A644YX53_9ZZZZ</name>